<evidence type="ECO:0000313" key="1">
    <source>
        <dbReference type="EMBL" id="OWQ92009.1"/>
    </source>
</evidence>
<organism evidence="1 2">
    <name type="scientific">Roseateles aquatilis</name>
    <dbReference type="NCBI Taxonomy" id="431061"/>
    <lineage>
        <taxon>Bacteria</taxon>
        <taxon>Pseudomonadati</taxon>
        <taxon>Pseudomonadota</taxon>
        <taxon>Betaproteobacteria</taxon>
        <taxon>Burkholderiales</taxon>
        <taxon>Sphaerotilaceae</taxon>
        <taxon>Roseateles</taxon>
    </lineage>
</organism>
<dbReference type="Proteomes" id="UP000197468">
    <property type="component" value="Unassembled WGS sequence"/>
</dbReference>
<gene>
    <name evidence="1" type="ORF">CDN99_06535</name>
</gene>
<reference evidence="1 2" key="1">
    <citation type="journal article" date="2008" name="Int. J. Syst. Evol. Microbiol.">
        <title>Description of Roseateles aquatilis sp. nov. and Roseateles terrae sp. nov., in the class Betaproteobacteria, and emended description of the genus Roseateles.</title>
        <authorList>
            <person name="Gomila M."/>
            <person name="Bowien B."/>
            <person name="Falsen E."/>
            <person name="Moore E.R."/>
            <person name="Lalucat J."/>
        </authorList>
    </citation>
    <scope>NUCLEOTIDE SEQUENCE [LARGE SCALE GENOMIC DNA]</scope>
    <source>
        <strain evidence="1 2">CCUG 48205</strain>
    </source>
</reference>
<proteinExistence type="predicted"/>
<keyword evidence="2" id="KW-1185">Reference proteome</keyword>
<name>A0A246JID4_9BURK</name>
<protein>
    <submittedName>
        <fullName evidence="1">Uncharacterized protein</fullName>
    </submittedName>
</protein>
<accession>A0A246JID4</accession>
<evidence type="ECO:0000313" key="2">
    <source>
        <dbReference type="Proteomes" id="UP000197468"/>
    </source>
</evidence>
<dbReference type="EMBL" id="NIOF01000002">
    <property type="protein sequence ID" value="OWQ92009.1"/>
    <property type="molecule type" value="Genomic_DNA"/>
</dbReference>
<dbReference type="AlphaFoldDB" id="A0A246JID4"/>
<comment type="caution">
    <text evidence="1">The sequence shown here is derived from an EMBL/GenBank/DDBJ whole genome shotgun (WGS) entry which is preliminary data.</text>
</comment>
<sequence>MAVASVRGGAAGWAQLEGLTYRAFIVCAAQPVHQPVQPSHFLNPFKEATLQHTLPLLGRIDAPSVVPPSLLKHIRCYRAAVRLCWALRRAKGLRVSDLGRDHGFTRQHVSDYLNDDDLPTRRSLPAEQIHLFEDVCGNTAITQWLAGRHRFTLLEELQAERALA</sequence>